<organism evidence="4 5">
    <name type="scientific">Henosepilachna vigintioctopunctata</name>
    <dbReference type="NCBI Taxonomy" id="420089"/>
    <lineage>
        <taxon>Eukaryota</taxon>
        <taxon>Metazoa</taxon>
        <taxon>Ecdysozoa</taxon>
        <taxon>Arthropoda</taxon>
        <taxon>Hexapoda</taxon>
        <taxon>Insecta</taxon>
        <taxon>Pterygota</taxon>
        <taxon>Neoptera</taxon>
        <taxon>Endopterygota</taxon>
        <taxon>Coleoptera</taxon>
        <taxon>Polyphaga</taxon>
        <taxon>Cucujiformia</taxon>
        <taxon>Coccinelloidea</taxon>
        <taxon>Coccinellidae</taxon>
        <taxon>Epilachninae</taxon>
        <taxon>Epilachnini</taxon>
        <taxon>Henosepilachna</taxon>
    </lineage>
</organism>
<dbReference type="EMBL" id="JARQZJ010000126">
    <property type="protein sequence ID" value="KAK9890739.1"/>
    <property type="molecule type" value="Genomic_DNA"/>
</dbReference>
<comment type="similarity">
    <text evidence="1">Belongs to the ATP-dependent AMP-binding enzyme family.</text>
</comment>
<feature type="domain" description="AMP-binding enzyme C-terminal" evidence="3">
    <location>
        <begin position="13"/>
        <end position="88"/>
    </location>
</feature>
<dbReference type="InterPro" id="IPR045851">
    <property type="entry name" value="AMP-bd_C_sf"/>
</dbReference>
<comment type="caution">
    <text evidence="4">The sequence shown here is derived from an EMBL/GenBank/DDBJ whole genome shotgun (WGS) entry which is preliminary data.</text>
</comment>
<evidence type="ECO:0000256" key="2">
    <source>
        <dbReference type="ARBA" id="ARBA00022598"/>
    </source>
</evidence>
<evidence type="ECO:0000313" key="5">
    <source>
        <dbReference type="Proteomes" id="UP001431783"/>
    </source>
</evidence>
<keyword evidence="5" id="KW-1185">Reference proteome</keyword>
<keyword evidence="2" id="KW-0436">Ligase</keyword>
<dbReference type="AlphaFoldDB" id="A0AAW1VC78"/>
<dbReference type="InterPro" id="IPR025110">
    <property type="entry name" value="AMP-bd_C"/>
</dbReference>
<evidence type="ECO:0000259" key="3">
    <source>
        <dbReference type="Pfam" id="PF13193"/>
    </source>
</evidence>
<dbReference type="Pfam" id="PF13193">
    <property type="entry name" value="AMP-binding_C"/>
    <property type="match status" value="1"/>
</dbReference>
<dbReference type="GO" id="GO:0006631">
    <property type="term" value="P:fatty acid metabolic process"/>
    <property type="evidence" value="ECO:0007669"/>
    <property type="project" value="TreeGrafter"/>
</dbReference>
<accession>A0AAW1VC78</accession>
<dbReference type="PANTHER" id="PTHR43201:SF5">
    <property type="entry name" value="MEDIUM-CHAIN ACYL-COA LIGASE ACSF2, MITOCHONDRIAL"/>
    <property type="match status" value="1"/>
</dbReference>
<evidence type="ECO:0000256" key="1">
    <source>
        <dbReference type="ARBA" id="ARBA00006432"/>
    </source>
</evidence>
<dbReference type="PANTHER" id="PTHR43201">
    <property type="entry name" value="ACYL-COA SYNTHETASE"/>
    <property type="match status" value="1"/>
</dbReference>
<gene>
    <name evidence="4" type="ORF">WA026_012087</name>
</gene>
<name>A0AAW1VC78_9CUCU</name>
<dbReference type="Gene3D" id="3.30.300.30">
    <property type="match status" value="1"/>
</dbReference>
<proteinExistence type="inferred from homology"/>
<dbReference type="Proteomes" id="UP001431783">
    <property type="component" value="Unassembled WGS sequence"/>
</dbReference>
<reference evidence="4 5" key="1">
    <citation type="submission" date="2023-03" db="EMBL/GenBank/DDBJ databases">
        <title>Genome insight into feeding habits of ladybird beetles.</title>
        <authorList>
            <person name="Li H.-S."/>
            <person name="Huang Y.-H."/>
            <person name="Pang H."/>
        </authorList>
    </citation>
    <scope>NUCLEOTIDE SEQUENCE [LARGE SCALE GENOMIC DNA]</scope>
    <source>
        <strain evidence="4">SYSU_2023b</strain>
        <tissue evidence="4">Whole body</tissue>
    </source>
</reference>
<dbReference type="SUPFAM" id="SSF56801">
    <property type="entry name" value="Acetyl-CoA synthetase-like"/>
    <property type="match status" value="1"/>
</dbReference>
<evidence type="ECO:0000313" key="4">
    <source>
        <dbReference type="EMBL" id="KAK9890739.1"/>
    </source>
</evidence>
<protein>
    <recommendedName>
        <fullName evidence="3">AMP-binding enzyme C-terminal domain-containing protein</fullName>
    </recommendedName>
</protein>
<sequence>MIIRGGENIFPKEVEDVLITHSKIAEVSVIGLPHERLGEEVCACIRLEENCELTLQELSEFSKGKMAHFKIPTQMKLVKDFFKTGSGKIQKYLLVKQFSENASKN</sequence>
<dbReference type="GO" id="GO:0031956">
    <property type="term" value="F:medium-chain fatty acid-CoA ligase activity"/>
    <property type="evidence" value="ECO:0007669"/>
    <property type="project" value="TreeGrafter"/>
</dbReference>
<dbReference type="FunFam" id="3.30.300.30:FF:000008">
    <property type="entry name" value="2,3-dihydroxybenzoate-AMP ligase"/>
    <property type="match status" value="1"/>
</dbReference>